<gene>
    <name evidence="3" type="ORF">PAECIP111894_00446</name>
</gene>
<protein>
    <recommendedName>
        <fullName evidence="2">Tail specific protease domain-containing protein</fullName>
    </recommendedName>
</protein>
<organism evidence="3 4">
    <name type="scientific">Paenibacillus pseudetheri</name>
    <dbReference type="NCBI Taxonomy" id="2897682"/>
    <lineage>
        <taxon>Bacteria</taxon>
        <taxon>Bacillati</taxon>
        <taxon>Bacillota</taxon>
        <taxon>Bacilli</taxon>
        <taxon>Bacillales</taxon>
        <taxon>Paenibacillaceae</taxon>
        <taxon>Paenibacillus</taxon>
    </lineage>
</organism>
<keyword evidence="4" id="KW-1185">Reference proteome</keyword>
<comment type="caution">
    <text evidence="3">The sequence shown here is derived from an EMBL/GenBank/DDBJ whole genome shotgun (WGS) entry which is preliminary data.</text>
</comment>
<evidence type="ECO:0000313" key="3">
    <source>
        <dbReference type="EMBL" id="CAH1054301.1"/>
    </source>
</evidence>
<dbReference type="Proteomes" id="UP000838749">
    <property type="component" value="Unassembled WGS sequence"/>
</dbReference>
<dbReference type="EMBL" id="CAKMAB010000002">
    <property type="protein sequence ID" value="CAH1054301.1"/>
    <property type="molecule type" value="Genomic_DNA"/>
</dbReference>
<dbReference type="SUPFAM" id="SSF52096">
    <property type="entry name" value="ClpP/crotonase"/>
    <property type="match status" value="1"/>
</dbReference>
<evidence type="ECO:0000259" key="2">
    <source>
        <dbReference type="Pfam" id="PF03572"/>
    </source>
</evidence>
<dbReference type="Pfam" id="PF03572">
    <property type="entry name" value="Peptidase_S41"/>
    <property type="match status" value="1"/>
</dbReference>
<proteinExistence type="predicted"/>
<dbReference type="InterPro" id="IPR029045">
    <property type="entry name" value="ClpP/crotonase-like_dom_sf"/>
</dbReference>
<evidence type="ECO:0000313" key="4">
    <source>
        <dbReference type="Proteomes" id="UP000838749"/>
    </source>
</evidence>
<dbReference type="Gene3D" id="3.90.226.10">
    <property type="entry name" value="2-enoyl-CoA Hydratase, Chain A, domain 1"/>
    <property type="match status" value="1"/>
</dbReference>
<dbReference type="InterPro" id="IPR005151">
    <property type="entry name" value="Tail-specific_protease"/>
</dbReference>
<evidence type="ECO:0000256" key="1">
    <source>
        <dbReference type="SAM" id="MobiDB-lite"/>
    </source>
</evidence>
<accession>A0ABN8FGJ1</accession>
<sequence length="223" mass="25819">MRFILIQLNNGHTNFISEEEYPWFLQSYVQAGFGYESWINVFQQPNVLARYNQKPLAEQQQSTNESNNDLNSGEAGSQTGKTSGNVKKVIIEPDQIAYLGMRSFEGSLMEMDSSEIRDFLIEVKDYKTLILDIRGNGGGNSNYWRVHIAPLLINKPIEYNTYLLYTRGNYAGTFMQARQITRGQQPITNQRRTVALFTVRSIKNVQNIYQTNRCFNSSRIRWF</sequence>
<feature type="region of interest" description="Disordered" evidence="1">
    <location>
        <begin position="55"/>
        <end position="84"/>
    </location>
</feature>
<name>A0ABN8FGJ1_9BACL</name>
<reference evidence="3" key="1">
    <citation type="submission" date="2021-12" db="EMBL/GenBank/DDBJ databases">
        <authorList>
            <person name="Criscuolo A."/>
        </authorList>
    </citation>
    <scope>NUCLEOTIDE SEQUENCE</scope>
    <source>
        <strain evidence="3">CIP111894</strain>
    </source>
</reference>
<feature type="compositionally biased region" description="Polar residues" evidence="1">
    <location>
        <begin position="58"/>
        <end position="84"/>
    </location>
</feature>
<feature type="domain" description="Tail specific protease" evidence="2">
    <location>
        <begin position="96"/>
        <end position="161"/>
    </location>
</feature>